<name>A0A139AF35_GONPJ</name>
<dbReference type="EMBL" id="KQ965765">
    <property type="protein sequence ID" value="KXS15033.1"/>
    <property type="molecule type" value="Genomic_DNA"/>
</dbReference>
<evidence type="ECO:0000256" key="1">
    <source>
        <dbReference type="SAM" id="MobiDB-lite"/>
    </source>
</evidence>
<organism evidence="2 3">
    <name type="scientific">Gonapodya prolifera (strain JEL478)</name>
    <name type="common">Monoblepharis prolifera</name>
    <dbReference type="NCBI Taxonomy" id="1344416"/>
    <lineage>
        <taxon>Eukaryota</taxon>
        <taxon>Fungi</taxon>
        <taxon>Fungi incertae sedis</taxon>
        <taxon>Chytridiomycota</taxon>
        <taxon>Chytridiomycota incertae sedis</taxon>
        <taxon>Monoblepharidomycetes</taxon>
        <taxon>Monoblepharidales</taxon>
        <taxon>Gonapodyaceae</taxon>
        <taxon>Gonapodya</taxon>
    </lineage>
</organism>
<feature type="non-terminal residue" evidence="2">
    <location>
        <position position="1"/>
    </location>
</feature>
<feature type="region of interest" description="Disordered" evidence="1">
    <location>
        <begin position="52"/>
        <end position="88"/>
    </location>
</feature>
<dbReference type="Proteomes" id="UP000070544">
    <property type="component" value="Unassembled WGS sequence"/>
</dbReference>
<gene>
    <name evidence="2" type="ORF">M427DRAFT_57168</name>
</gene>
<dbReference type="AlphaFoldDB" id="A0A139AF35"/>
<sequence>SPHGGDVNLTACCCFSPSSPGPPPSNTLPIPTTRHPIWVLHLLDACPCPESTPNAAWGTDNPRRQSTAPDGLALLQKRSNRGGTLEIN</sequence>
<proteinExistence type="predicted"/>
<evidence type="ECO:0000313" key="3">
    <source>
        <dbReference type="Proteomes" id="UP000070544"/>
    </source>
</evidence>
<reference evidence="2 3" key="1">
    <citation type="journal article" date="2015" name="Genome Biol. Evol.">
        <title>Phylogenomic analyses indicate that early fungi evolved digesting cell walls of algal ancestors of land plants.</title>
        <authorList>
            <person name="Chang Y."/>
            <person name="Wang S."/>
            <person name="Sekimoto S."/>
            <person name="Aerts A.L."/>
            <person name="Choi C."/>
            <person name="Clum A."/>
            <person name="LaButti K.M."/>
            <person name="Lindquist E.A."/>
            <person name="Yee Ngan C."/>
            <person name="Ohm R.A."/>
            <person name="Salamov A.A."/>
            <person name="Grigoriev I.V."/>
            <person name="Spatafora J.W."/>
            <person name="Berbee M.L."/>
        </authorList>
    </citation>
    <scope>NUCLEOTIDE SEQUENCE [LARGE SCALE GENOMIC DNA]</scope>
    <source>
        <strain evidence="2 3">JEL478</strain>
    </source>
</reference>
<evidence type="ECO:0000313" key="2">
    <source>
        <dbReference type="EMBL" id="KXS15033.1"/>
    </source>
</evidence>
<protein>
    <submittedName>
        <fullName evidence="2">Uncharacterized protein</fullName>
    </submittedName>
</protein>
<accession>A0A139AF35</accession>
<keyword evidence="3" id="KW-1185">Reference proteome</keyword>